<protein>
    <submittedName>
        <fullName evidence="1">Macaca fascicularis brain cDNA, clone: QflA-19262</fullName>
    </submittedName>
</protein>
<dbReference type="EMBL" id="AB172701">
    <property type="protein sequence ID" value="BAE89763.1"/>
    <property type="molecule type" value="mRNA"/>
</dbReference>
<reference evidence="1" key="1">
    <citation type="journal article" date="2007" name="PLoS Biol.">
        <title>Rate of evolution in brain-expressed genes in humans and other primates.</title>
        <authorList>
            <person name="Wang H.-Y."/>
            <person name="Chien H.-C."/>
            <person name="Osada N."/>
            <person name="Hashimoto K."/>
            <person name="Sugano S."/>
            <person name="Gojobori T."/>
            <person name="Chou C.-K."/>
            <person name="Tsai S.-F."/>
            <person name="Wu C.-I."/>
            <person name="Shen C.-K.J."/>
        </authorList>
    </citation>
    <scope>NUCLEOTIDE SEQUENCE</scope>
</reference>
<accession>I7GLS1</accession>
<dbReference type="AlphaFoldDB" id="I7GLS1"/>
<name>I7GLS1_MACFA</name>
<organism evidence="1">
    <name type="scientific">Macaca fascicularis</name>
    <name type="common">Crab-eating macaque</name>
    <name type="synonym">Cynomolgus monkey</name>
    <dbReference type="NCBI Taxonomy" id="9541"/>
    <lineage>
        <taxon>Eukaryota</taxon>
        <taxon>Metazoa</taxon>
        <taxon>Chordata</taxon>
        <taxon>Craniata</taxon>
        <taxon>Vertebrata</taxon>
        <taxon>Euteleostomi</taxon>
        <taxon>Mammalia</taxon>
        <taxon>Eutheria</taxon>
        <taxon>Euarchontoglires</taxon>
        <taxon>Primates</taxon>
        <taxon>Haplorrhini</taxon>
        <taxon>Catarrhini</taxon>
        <taxon>Cercopithecidae</taxon>
        <taxon>Cercopithecinae</taxon>
        <taxon>Macaca</taxon>
    </lineage>
</organism>
<evidence type="ECO:0000313" key="1">
    <source>
        <dbReference type="EMBL" id="BAE89763.1"/>
    </source>
</evidence>
<proteinExistence type="evidence at transcript level"/>
<sequence length="102" mass="11407">MLILPRMPQWLIAEILAEGDAWDLWASVLVSAPGFYIQQYLWGVRKHSCDHMSGGHTGNPESVEIPSSNFKGCVPTFQATIHSTSFNNIFLRLFFSGILNPV</sequence>